<dbReference type="SUPFAM" id="SSF51905">
    <property type="entry name" value="FAD/NAD(P)-binding domain"/>
    <property type="match status" value="1"/>
</dbReference>
<organism evidence="8 9">
    <name type="scientific">Rhizopogon vesiculosus</name>
    <dbReference type="NCBI Taxonomy" id="180088"/>
    <lineage>
        <taxon>Eukaryota</taxon>
        <taxon>Fungi</taxon>
        <taxon>Dikarya</taxon>
        <taxon>Basidiomycota</taxon>
        <taxon>Agaricomycotina</taxon>
        <taxon>Agaricomycetes</taxon>
        <taxon>Agaricomycetidae</taxon>
        <taxon>Boletales</taxon>
        <taxon>Suillineae</taxon>
        <taxon>Rhizopogonaceae</taxon>
        <taxon>Rhizopogon</taxon>
    </lineage>
</organism>
<evidence type="ECO:0000256" key="2">
    <source>
        <dbReference type="ARBA" id="ARBA00010989"/>
    </source>
</evidence>
<feature type="transmembrane region" description="Helical" evidence="6">
    <location>
        <begin position="382"/>
        <end position="403"/>
    </location>
</feature>
<dbReference type="GO" id="GO:0050031">
    <property type="term" value="F:L-pipecolate oxidase activity"/>
    <property type="evidence" value="ECO:0007669"/>
    <property type="project" value="TreeGrafter"/>
</dbReference>
<evidence type="ECO:0000256" key="4">
    <source>
        <dbReference type="ARBA" id="ARBA00022827"/>
    </source>
</evidence>
<evidence type="ECO:0000256" key="1">
    <source>
        <dbReference type="ARBA" id="ARBA00001974"/>
    </source>
</evidence>
<dbReference type="InterPro" id="IPR045170">
    <property type="entry name" value="MTOX"/>
</dbReference>
<dbReference type="EMBL" id="LVVM01000776">
    <property type="protein sequence ID" value="OJA19954.1"/>
    <property type="molecule type" value="Genomic_DNA"/>
</dbReference>
<comment type="cofactor">
    <cofactor evidence="1">
        <name>FAD</name>
        <dbReference type="ChEBI" id="CHEBI:57692"/>
    </cofactor>
</comment>
<keyword evidence="3" id="KW-0285">Flavoprotein</keyword>
<dbReference type="InterPro" id="IPR006076">
    <property type="entry name" value="FAD-dep_OxRdtase"/>
</dbReference>
<evidence type="ECO:0000256" key="3">
    <source>
        <dbReference type="ARBA" id="ARBA00022630"/>
    </source>
</evidence>
<dbReference type="Gene3D" id="3.50.50.60">
    <property type="entry name" value="FAD/NAD(P)-binding domain"/>
    <property type="match status" value="1"/>
</dbReference>
<feature type="transmembrane region" description="Helical" evidence="6">
    <location>
        <begin position="12"/>
        <end position="29"/>
    </location>
</feature>
<dbReference type="PANTHER" id="PTHR10961">
    <property type="entry name" value="PEROXISOMAL SARCOSINE OXIDASE"/>
    <property type="match status" value="1"/>
</dbReference>
<keyword evidence="9" id="KW-1185">Reference proteome</keyword>
<dbReference type="InterPro" id="IPR036188">
    <property type="entry name" value="FAD/NAD-bd_sf"/>
</dbReference>
<evidence type="ECO:0000259" key="7">
    <source>
        <dbReference type="Pfam" id="PF01266"/>
    </source>
</evidence>
<sequence length="464" mass="51118">MLSATSSSKPAVVIVGAGVFGLSTAYHLLERGYTDLIVLDRAEHLPAIDAASTDMNKVVRSCYGDLEYTRLARQAIQEWRKDMWQSCYHECGVLNLGVAYTEQSFNNDLKEGAKVERLGSAESIRAQFPSGFRDSDRIGTFTSLDVSSTSYINHDGGWAEAKRAVSILMEHVKKCGVKVLPGKAVQELTKDERGQTRGVRCADGSEYGADVVVLALGSWTASAFPSLNLMGKCLATGQSVATIQLTSEEAEEYRSTPVVLDFRTGFYVFPPTHCNVVKFAIHAAGHTHTVPGSTISTPRTIISHPDVGLRVPRSALKELRVQLRSVYPALAEKPFSGTRMCWYTDSPDGDWVIGRYPGDSGLFLATSGSGHAFKVRLFTSHFYFPSPLYLTVMTGYVGTFHFVKQRLDRKLVVDAMEDKLDPELAARFAVDREVKSHNGERISVVVQELNIDELCEPEDLTPIF</sequence>
<dbReference type="STRING" id="180088.A0A1J8RDW8"/>
<dbReference type="PANTHER" id="PTHR10961:SF46">
    <property type="entry name" value="PEROXISOMAL SARCOSINE OXIDASE"/>
    <property type="match status" value="1"/>
</dbReference>
<evidence type="ECO:0000313" key="8">
    <source>
        <dbReference type="EMBL" id="OJA19954.1"/>
    </source>
</evidence>
<dbReference type="OrthoDB" id="2219495at2759"/>
<evidence type="ECO:0000313" key="9">
    <source>
        <dbReference type="Proteomes" id="UP000183567"/>
    </source>
</evidence>
<keyword evidence="6" id="KW-0472">Membrane</keyword>
<dbReference type="Pfam" id="PF01266">
    <property type="entry name" value="DAO"/>
    <property type="match status" value="1"/>
</dbReference>
<dbReference type="Proteomes" id="UP000183567">
    <property type="component" value="Unassembled WGS sequence"/>
</dbReference>
<keyword evidence="6" id="KW-0812">Transmembrane</keyword>
<comment type="caution">
    <text evidence="8">The sequence shown here is derived from an EMBL/GenBank/DDBJ whole genome shotgun (WGS) entry which is preliminary data.</text>
</comment>
<dbReference type="GO" id="GO:0008115">
    <property type="term" value="F:sarcosine oxidase activity"/>
    <property type="evidence" value="ECO:0007669"/>
    <property type="project" value="TreeGrafter"/>
</dbReference>
<name>A0A1J8RDW8_9AGAM</name>
<dbReference type="GO" id="GO:0004657">
    <property type="term" value="F:proline dehydrogenase activity"/>
    <property type="evidence" value="ECO:0007669"/>
    <property type="project" value="TreeGrafter"/>
</dbReference>
<dbReference type="GO" id="GO:0050660">
    <property type="term" value="F:flavin adenine dinucleotide binding"/>
    <property type="evidence" value="ECO:0007669"/>
    <property type="project" value="InterPro"/>
</dbReference>
<keyword evidence="6" id="KW-1133">Transmembrane helix</keyword>
<dbReference type="AlphaFoldDB" id="A0A1J8RDW8"/>
<accession>A0A1J8RDW8</accession>
<proteinExistence type="inferred from homology"/>
<evidence type="ECO:0000256" key="5">
    <source>
        <dbReference type="ARBA" id="ARBA00023002"/>
    </source>
</evidence>
<gene>
    <name evidence="8" type="ORF">AZE42_03719</name>
</gene>
<feature type="domain" description="FAD dependent oxidoreductase" evidence="7">
    <location>
        <begin position="12"/>
        <end position="374"/>
    </location>
</feature>
<dbReference type="Gene3D" id="3.30.9.10">
    <property type="entry name" value="D-Amino Acid Oxidase, subunit A, domain 2"/>
    <property type="match status" value="1"/>
</dbReference>
<comment type="similarity">
    <text evidence="2">Belongs to the MSOX/MTOX family.</text>
</comment>
<reference evidence="8 9" key="1">
    <citation type="submission" date="2016-03" db="EMBL/GenBank/DDBJ databases">
        <title>Comparative genomics of the ectomycorrhizal sister species Rhizopogon vinicolor and Rhizopogon vesiculosus (Basidiomycota: Boletales) reveals a divergence of the mating type B locus.</title>
        <authorList>
            <person name="Mujic A.B."/>
            <person name="Kuo A."/>
            <person name="Tritt A."/>
            <person name="Lipzen A."/>
            <person name="Chen C."/>
            <person name="Johnson J."/>
            <person name="Sharma A."/>
            <person name="Barry K."/>
            <person name="Grigoriev I.V."/>
            <person name="Spatafora J.W."/>
        </authorList>
    </citation>
    <scope>NUCLEOTIDE SEQUENCE [LARGE SCALE GENOMIC DNA]</scope>
    <source>
        <strain evidence="8 9">AM-OR11-056</strain>
    </source>
</reference>
<protein>
    <recommendedName>
        <fullName evidence="7">FAD dependent oxidoreductase domain-containing protein</fullName>
    </recommendedName>
</protein>
<keyword evidence="4" id="KW-0274">FAD</keyword>
<keyword evidence="5" id="KW-0560">Oxidoreductase</keyword>
<evidence type="ECO:0000256" key="6">
    <source>
        <dbReference type="SAM" id="Phobius"/>
    </source>
</evidence>